<comment type="caution">
    <text evidence="3">The sequence shown here is derived from an EMBL/GenBank/DDBJ whole genome shotgun (WGS) entry which is preliminary data.</text>
</comment>
<dbReference type="PANTHER" id="PTHR31834">
    <property type="entry name" value="INITIATION-SPECIFIC ALPHA-1,6-MANNOSYLTRANSFERASE"/>
    <property type="match status" value="1"/>
</dbReference>
<protein>
    <recommendedName>
        <fullName evidence="5">Initiation-specific alpha-1,6-mannosyltransferase</fullName>
    </recommendedName>
</protein>
<organism evidence="3 4">
    <name type="scientific">Cytospora schulzeri</name>
    <dbReference type="NCBI Taxonomy" id="448051"/>
    <lineage>
        <taxon>Eukaryota</taxon>
        <taxon>Fungi</taxon>
        <taxon>Dikarya</taxon>
        <taxon>Ascomycota</taxon>
        <taxon>Pezizomycotina</taxon>
        <taxon>Sordariomycetes</taxon>
        <taxon>Sordariomycetidae</taxon>
        <taxon>Diaporthales</taxon>
        <taxon>Cytosporaceae</taxon>
        <taxon>Cytospora</taxon>
    </lineage>
</organism>
<keyword evidence="2" id="KW-0472">Membrane</keyword>
<evidence type="ECO:0000256" key="2">
    <source>
        <dbReference type="SAM" id="Phobius"/>
    </source>
</evidence>
<proteinExistence type="inferred from homology"/>
<feature type="transmembrane region" description="Helical" evidence="2">
    <location>
        <begin position="12"/>
        <end position="33"/>
    </location>
</feature>
<dbReference type="Pfam" id="PF04488">
    <property type="entry name" value="Gly_transf_sug"/>
    <property type="match status" value="1"/>
</dbReference>
<dbReference type="GO" id="GO:0000136">
    <property type="term" value="C:mannan polymerase complex"/>
    <property type="evidence" value="ECO:0007669"/>
    <property type="project" value="TreeGrafter"/>
</dbReference>
<comment type="similarity">
    <text evidence="1">Belongs to the glycosyltransferase 32 family.</text>
</comment>
<dbReference type="SUPFAM" id="SSF53448">
    <property type="entry name" value="Nucleotide-diphospho-sugar transferases"/>
    <property type="match status" value="1"/>
</dbReference>
<dbReference type="OrthoDB" id="409543at2759"/>
<gene>
    <name evidence="3" type="ORF">VMCG_00414</name>
</gene>
<evidence type="ECO:0000256" key="1">
    <source>
        <dbReference type="ARBA" id="ARBA00009003"/>
    </source>
</evidence>
<name>A0A423XA34_9PEZI</name>
<dbReference type="InterPro" id="IPR029044">
    <property type="entry name" value="Nucleotide-diphossugar_trans"/>
</dbReference>
<sequence length="317" mass="35691">MLALSPRLRAIKYSNTSVFGVVVVTTLLLYTLWGLVDDRDTNIALPWQAQAGGDIPKKIWYKLGPRGLSNDAREWAEGCMARNPGYTAGYMTDENTDDWVREAFHRRPDIVQSYLNLTVPILKADFLRYLLLFQEGGLWYDLDVECGEVPIDDWIPAEIKPKVNLVVGWEFDAGLSQDVSHQLASWTIMARPGSPHMMTLINDMVRTIHEETNEHSVPISGLKLHMLPDVVDFSGPARLTRSVFKSLEQTLGRDVDRRDVQGILEPTLLGDVLFMPGWAFAATQGGYPEEDRDRIGPRLVIHHYAGSWKNTEGGEKA</sequence>
<dbReference type="GO" id="GO:0006487">
    <property type="term" value="P:protein N-linked glycosylation"/>
    <property type="evidence" value="ECO:0007669"/>
    <property type="project" value="TreeGrafter"/>
</dbReference>
<evidence type="ECO:0000313" key="4">
    <source>
        <dbReference type="Proteomes" id="UP000283895"/>
    </source>
</evidence>
<dbReference type="GO" id="GO:0000009">
    <property type="term" value="F:alpha-1,6-mannosyltransferase activity"/>
    <property type="evidence" value="ECO:0007669"/>
    <property type="project" value="InterPro"/>
</dbReference>
<keyword evidence="4" id="KW-1185">Reference proteome</keyword>
<dbReference type="Proteomes" id="UP000283895">
    <property type="component" value="Unassembled WGS sequence"/>
</dbReference>
<evidence type="ECO:0000313" key="3">
    <source>
        <dbReference type="EMBL" id="ROW12772.1"/>
    </source>
</evidence>
<dbReference type="EMBL" id="LKEA01000001">
    <property type="protein sequence ID" value="ROW12772.1"/>
    <property type="molecule type" value="Genomic_DNA"/>
</dbReference>
<keyword evidence="2" id="KW-1133">Transmembrane helix</keyword>
<keyword evidence="2" id="KW-0812">Transmembrane</keyword>
<accession>A0A423XA34</accession>
<dbReference type="STRING" id="356882.A0A423XA34"/>
<evidence type="ECO:0008006" key="5">
    <source>
        <dbReference type="Google" id="ProtNLM"/>
    </source>
</evidence>
<dbReference type="PANTHER" id="PTHR31834:SF8">
    <property type="entry name" value="TRANSFERASE, PUTATIVE (AFU_ORTHOLOGUE AFUA_6G14040)-RELATED"/>
    <property type="match status" value="1"/>
</dbReference>
<reference evidence="3 4" key="1">
    <citation type="submission" date="2015-09" db="EMBL/GenBank/DDBJ databases">
        <title>Host preference determinants of Valsa canker pathogens revealed by comparative genomics.</title>
        <authorList>
            <person name="Yin Z."/>
            <person name="Huang L."/>
        </authorList>
    </citation>
    <scope>NUCLEOTIDE SEQUENCE [LARGE SCALE GENOMIC DNA]</scope>
    <source>
        <strain evidence="3 4">03-1</strain>
    </source>
</reference>
<dbReference type="InterPro" id="IPR039367">
    <property type="entry name" value="Och1-like"/>
</dbReference>
<dbReference type="InterPro" id="IPR007577">
    <property type="entry name" value="GlycoTrfase_DXD_sugar-bd_CS"/>
</dbReference>
<dbReference type="Gene3D" id="3.90.550.20">
    <property type="match status" value="1"/>
</dbReference>
<dbReference type="AlphaFoldDB" id="A0A423XA34"/>